<dbReference type="GO" id="GO:0007165">
    <property type="term" value="P:signal transduction"/>
    <property type="evidence" value="ECO:0007669"/>
    <property type="project" value="InterPro"/>
</dbReference>
<keyword evidence="3" id="KW-0732">Signal</keyword>
<dbReference type="GO" id="GO:0005886">
    <property type="term" value="C:plasma membrane"/>
    <property type="evidence" value="ECO:0007669"/>
    <property type="project" value="TreeGrafter"/>
</dbReference>
<evidence type="ECO:0000256" key="5">
    <source>
        <dbReference type="ARBA" id="ARBA00023136"/>
    </source>
</evidence>
<dbReference type="InterPro" id="IPR000157">
    <property type="entry name" value="TIR_dom"/>
</dbReference>
<keyword evidence="9" id="KW-1185">Reference proteome</keyword>
<feature type="non-terminal residue" evidence="8">
    <location>
        <position position="1"/>
    </location>
</feature>
<evidence type="ECO:0000259" key="7">
    <source>
        <dbReference type="PROSITE" id="PS50104"/>
    </source>
</evidence>
<evidence type="ECO:0000256" key="1">
    <source>
        <dbReference type="ARBA" id="ARBA00004370"/>
    </source>
</evidence>
<dbReference type="SMART" id="SM00255">
    <property type="entry name" value="TIR"/>
    <property type="match status" value="1"/>
</dbReference>
<dbReference type="SUPFAM" id="SSF52200">
    <property type="entry name" value="Toll/Interleukin receptor TIR domain"/>
    <property type="match status" value="1"/>
</dbReference>
<protein>
    <recommendedName>
        <fullName evidence="7">TIR domain-containing protein</fullName>
    </recommendedName>
</protein>
<dbReference type="Gene3D" id="3.40.50.10140">
    <property type="entry name" value="Toll/interleukin-1 receptor homology (TIR) domain"/>
    <property type="match status" value="1"/>
</dbReference>
<comment type="subcellular location">
    <subcellularLocation>
        <location evidence="1">Membrane</location>
    </subcellularLocation>
</comment>
<dbReference type="PANTHER" id="PTHR24365">
    <property type="entry name" value="TOLL-LIKE RECEPTOR"/>
    <property type="match status" value="1"/>
</dbReference>
<evidence type="ECO:0000313" key="8">
    <source>
        <dbReference type="EMBL" id="VDI32689.1"/>
    </source>
</evidence>
<keyword evidence="5 6" id="KW-0472">Membrane</keyword>
<dbReference type="GO" id="GO:0038023">
    <property type="term" value="F:signaling receptor activity"/>
    <property type="evidence" value="ECO:0007669"/>
    <property type="project" value="TreeGrafter"/>
</dbReference>
<feature type="transmembrane region" description="Helical" evidence="6">
    <location>
        <begin position="239"/>
        <end position="259"/>
    </location>
</feature>
<proteinExistence type="predicted"/>
<name>A0A8B6EFA9_MYTGA</name>
<evidence type="ECO:0000313" key="9">
    <source>
        <dbReference type="Proteomes" id="UP000596742"/>
    </source>
</evidence>
<dbReference type="Pfam" id="PF13676">
    <property type="entry name" value="TIR_2"/>
    <property type="match status" value="1"/>
</dbReference>
<dbReference type="PROSITE" id="PS50104">
    <property type="entry name" value="TIR"/>
    <property type="match status" value="1"/>
</dbReference>
<organism evidence="8 9">
    <name type="scientific">Mytilus galloprovincialis</name>
    <name type="common">Mediterranean mussel</name>
    <dbReference type="NCBI Taxonomy" id="29158"/>
    <lineage>
        <taxon>Eukaryota</taxon>
        <taxon>Metazoa</taxon>
        <taxon>Spiralia</taxon>
        <taxon>Lophotrochozoa</taxon>
        <taxon>Mollusca</taxon>
        <taxon>Bivalvia</taxon>
        <taxon>Autobranchia</taxon>
        <taxon>Pteriomorphia</taxon>
        <taxon>Mytilida</taxon>
        <taxon>Mytiloidea</taxon>
        <taxon>Mytilidae</taxon>
        <taxon>Mytilinae</taxon>
        <taxon>Mytilus</taxon>
    </lineage>
</organism>
<evidence type="ECO:0000256" key="4">
    <source>
        <dbReference type="ARBA" id="ARBA00022989"/>
    </source>
</evidence>
<dbReference type="EMBL" id="UYJE01004939">
    <property type="protein sequence ID" value="VDI32689.1"/>
    <property type="molecule type" value="Genomic_DNA"/>
</dbReference>
<accession>A0A8B6EFA9</accession>
<dbReference type="Proteomes" id="UP000596742">
    <property type="component" value="Unassembled WGS sequence"/>
</dbReference>
<keyword evidence="4 6" id="KW-1133">Transmembrane helix</keyword>
<reference evidence="8" key="1">
    <citation type="submission" date="2018-11" db="EMBL/GenBank/DDBJ databases">
        <authorList>
            <person name="Alioto T."/>
            <person name="Alioto T."/>
        </authorList>
    </citation>
    <scope>NUCLEOTIDE SEQUENCE</scope>
</reference>
<dbReference type="AlphaFoldDB" id="A0A8B6EFA9"/>
<dbReference type="InterPro" id="IPR035897">
    <property type="entry name" value="Toll_tir_struct_dom_sf"/>
</dbReference>
<evidence type="ECO:0000256" key="6">
    <source>
        <dbReference type="SAM" id="Phobius"/>
    </source>
</evidence>
<keyword evidence="2 6" id="KW-0812">Transmembrane</keyword>
<dbReference type="PANTHER" id="PTHR24365:SF541">
    <property type="entry name" value="PROTEIN TOLL-RELATED"/>
    <property type="match status" value="1"/>
</dbReference>
<evidence type="ECO:0000256" key="3">
    <source>
        <dbReference type="ARBA" id="ARBA00022729"/>
    </source>
</evidence>
<gene>
    <name evidence="8" type="ORF">MGAL_10B055034</name>
</gene>
<feature type="domain" description="TIR" evidence="7">
    <location>
        <begin position="285"/>
        <end position="414"/>
    </location>
</feature>
<sequence>ILLRATPNWQDCGMLNSKHEIERHVLVKGTKYDSSFTYYMAKVGKKYTDNTFFSYHYFYNKTQIDTNRYQMLWNMTGILDTYDEINIEWRRKNNLYTRTNLICGEAYSYFITDMDGWYNNLAHPLWGLYCSTCLKDISVYEVNTSMVTVMFSCSVISNRSRTAKWCLDMPKNESILIEVDMSSYTCIVMKENVNKNVVASNASLSEFKLIRCLQEDGNMQEAFESNTNSTFRCKNDAQVVVYMFISYFIFTIIIGVYICRKARLCYAIVHKLKSFGRTGYKRQVYTFDAFISYSHSDIDWVLKFYNKLHSFGHSISFDEKDFLVGAFISDNIYHTLGKSRKVIFIITEHFLESTCGKFELEVARTYALDNGRHNMIIVVVKDDIDINRMPNVLKDIWYKTTCIKWFKSKDKQEDDYSKHEDKCIRKVHKAISVYS</sequence>
<comment type="caution">
    <text evidence="8">The sequence shown here is derived from an EMBL/GenBank/DDBJ whole genome shotgun (WGS) entry which is preliminary data.</text>
</comment>
<evidence type="ECO:0000256" key="2">
    <source>
        <dbReference type="ARBA" id="ARBA00022692"/>
    </source>
</evidence>